<protein>
    <submittedName>
        <fullName evidence="2">Vesicle-associated membrane protein</fullName>
    </submittedName>
</protein>
<gene>
    <name evidence="2" type="ORF">F383_00954</name>
</gene>
<organism evidence="2 3">
    <name type="scientific">Gossypium arboreum</name>
    <name type="common">Tree cotton</name>
    <name type="synonym">Gossypium nanking</name>
    <dbReference type="NCBI Taxonomy" id="29729"/>
    <lineage>
        <taxon>Eukaryota</taxon>
        <taxon>Viridiplantae</taxon>
        <taxon>Streptophyta</taxon>
        <taxon>Embryophyta</taxon>
        <taxon>Tracheophyta</taxon>
        <taxon>Spermatophyta</taxon>
        <taxon>Magnoliopsida</taxon>
        <taxon>eudicotyledons</taxon>
        <taxon>Gunneridae</taxon>
        <taxon>Pentapetalae</taxon>
        <taxon>rosids</taxon>
        <taxon>malvids</taxon>
        <taxon>Malvales</taxon>
        <taxon>Malvaceae</taxon>
        <taxon>Malvoideae</taxon>
        <taxon>Gossypium</taxon>
    </lineage>
</organism>
<evidence type="ECO:0000313" key="2">
    <source>
        <dbReference type="EMBL" id="KHG17553.1"/>
    </source>
</evidence>
<dbReference type="AlphaFoldDB" id="A0A0B0NSM7"/>
<feature type="signal peptide" evidence="1">
    <location>
        <begin position="1"/>
        <end position="19"/>
    </location>
</feature>
<evidence type="ECO:0000256" key="1">
    <source>
        <dbReference type="SAM" id="SignalP"/>
    </source>
</evidence>
<feature type="chain" id="PRO_5002056643" evidence="1">
    <location>
        <begin position="20"/>
        <end position="54"/>
    </location>
</feature>
<dbReference type="EMBL" id="KN408517">
    <property type="protein sequence ID" value="KHG17553.1"/>
    <property type="molecule type" value="Genomic_DNA"/>
</dbReference>
<accession>A0A0B0NSM7</accession>
<reference evidence="3" key="1">
    <citation type="submission" date="2014-09" db="EMBL/GenBank/DDBJ databases">
        <authorList>
            <person name="Mudge J."/>
            <person name="Ramaraj T."/>
            <person name="Lindquist I.E."/>
            <person name="Bharti A.K."/>
            <person name="Sundararajan A."/>
            <person name="Cameron C.T."/>
            <person name="Woodward J.E."/>
            <person name="May G.D."/>
            <person name="Brubaker C."/>
            <person name="Broadhvest J."/>
            <person name="Wilkins T.A."/>
        </authorList>
    </citation>
    <scope>NUCLEOTIDE SEQUENCE</scope>
    <source>
        <strain evidence="3">cv. AKA8401</strain>
    </source>
</reference>
<evidence type="ECO:0000313" key="3">
    <source>
        <dbReference type="Proteomes" id="UP000032142"/>
    </source>
</evidence>
<name>A0A0B0NSM7_GOSAR</name>
<proteinExistence type="predicted"/>
<keyword evidence="3" id="KW-1185">Reference proteome</keyword>
<keyword evidence="1" id="KW-0732">Signal</keyword>
<sequence length="54" mass="6460">MNNWWPRLLFINHVMPMRAYHLPMFWVMNSTVVNDTIDYRSRTPNASTFSSLSI</sequence>
<dbReference type="Proteomes" id="UP000032142">
    <property type="component" value="Unassembled WGS sequence"/>
</dbReference>